<dbReference type="HOGENOM" id="CLU_459092_0_0_7"/>
<dbReference type="STRING" id="643562.Daes_2897"/>
<dbReference type="Pfam" id="PF00353">
    <property type="entry name" value="HemolysinCabind"/>
    <property type="match status" value="3"/>
</dbReference>
<dbReference type="PANTHER" id="PTHR38340:SF1">
    <property type="entry name" value="S-LAYER PROTEIN"/>
    <property type="match status" value="1"/>
</dbReference>
<dbReference type="eggNOG" id="COG2931">
    <property type="taxonomic scope" value="Bacteria"/>
</dbReference>
<dbReference type="Gene3D" id="2.150.10.10">
    <property type="entry name" value="Serralysin-like metalloprotease, C-terminal"/>
    <property type="match status" value="2"/>
</dbReference>
<dbReference type="Gene3D" id="2.130.10.130">
    <property type="entry name" value="Integrin alpha, N-terminal"/>
    <property type="match status" value="1"/>
</dbReference>
<dbReference type="KEGG" id="das:Daes_2897"/>
<evidence type="ECO:0000256" key="2">
    <source>
        <dbReference type="ARBA" id="ARBA00022525"/>
    </source>
</evidence>
<keyword evidence="3" id="KW-0732">Signal</keyword>
<name>E6VYM4_PSEA9</name>
<evidence type="ECO:0000256" key="1">
    <source>
        <dbReference type="ARBA" id="ARBA00004613"/>
    </source>
</evidence>
<evidence type="ECO:0000313" key="6">
    <source>
        <dbReference type="Proteomes" id="UP000002191"/>
    </source>
</evidence>
<dbReference type="InterPro" id="IPR028994">
    <property type="entry name" value="Integrin_alpha_N"/>
</dbReference>
<sequence length="594" mass="61928">MTHAMPNHEADPSDQESAPGGPDTGPPAKGEPGPLFIFPLDDGRQHLITFQDMDQDGDKDIVVAVPGSPAYWIENTLGTEAETLFTDSFFAFTAPTALAAGDLNNNGRPDLVIGHRDGLKIFHNDGDWSEESVRVRLDHPQAIVIADVDNDGHADIIIRDSRELVLLKGQSGMFGVQAMSWPNLGGSSLLAVGNFDFSNTTLELLTTHGKTGALVMITHNATSWQAFQTIHETAVVTVRVQDINNDGLDDVYVEDTQGREAWLISDGAGNFATQEVADPVQEAGTGLRGPVFNVNGTTSGNTSETVPLKSLGLTSASGKLGSFLLAKTAKPDPAFDFDAEPDPETDPDNTMDHSASKVAVKLALSGNSPANAVGSSFGDRITGDARANTILGGNGNDWLDGQDGNDTLVGGSGHDWLLGGNGNDLLLGGDGNDLLFGDAGSDQLYGGNGDDILFGGNGNDTLLGGNGGDILFGGNGDDVLCGGLGHDILVGGKGSDTFHYSSPDEGGDLITGFTQGEDVLQFAFGSKSLHTVHEPYGGTLAGAGESFVWETTDPGSGKLYYDPDTSLAGDEILIAEIGLTDPESTLTIDDITLV</sequence>
<evidence type="ECO:0000313" key="5">
    <source>
        <dbReference type="EMBL" id="ADU63891.1"/>
    </source>
</evidence>
<dbReference type="InterPro" id="IPR001343">
    <property type="entry name" value="Hemolysn_Ca-bd"/>
</dbReference>
<dbReference type="EMBL" id="CP002431">
    <property type="protein sequence ID" value="ADU63891.1"/>
    <property type="molecule type" value="Genomic_DNA"/>
</dbReference>
<evidence type="ECO:0000256" key="4">
    <source>
        <dbReference type="SAM" id="MobiDB-lite"/>
    </source>
</evidence>
<reference evidence="6" key="1">
    <citation type="submission" date="2010-12" db="EMBL/GenBank/DDBJ databases">
        <title>Complete sequence of Desulfovibrio aespoeensis Aspo-2.</title>
        <authorList>
            <consortium name="US DOE Joint Genome Institute"/>
            <person name="Lucas S."/>
            <person name="Copeland A."/>
            <person name="Lapidus A."/>
            <person name="Cheng J.-F."/>
            <person name="Goodwin L."/>
            <person name="Pitluck S."/>
            <person name="Chertkov O."/>
            <person name="Misra M."/>
            <person name="Detter J.C."/>
            <person name="Han C."/>
            <person name="Tapia R."/>
            <person name="Land M."/>
            <person name="Hauser L."/>
            <person name="Kyrpides N."/>
            <person name="Ivanova N."/>
            <person name="Ovchinnikova G."/>
            <person name="Pedersen K."/>
            <person name="Jagevall S."/>
            <person name="Hazen T."/>
            <person name="Woyke T."/>
        </authorList>
    </citation>
    <scope>NUCLEOTIDE SEQUENCE [LARGE SCALE GENOMIC DNA]</scope>
    <source>
        <strain evidence="6">ATCC 700646 / DSM 10631 / Aspo-2</strain>
    </source>
</reference>
<comment type="subcellular location">
    <subcellularLocation>
        <location evidence="1">Secreted</location>
    </subcellularLocation>
</comment>
<gene>
    <name evidence="5" type="ordered locus">Daes_2897</name>
</gene>
<dbReference type="InterPro" id="IPR013517">
    <property type="entry name" value="FG-GAP"/>
</dbReference>
<organism evidence="5 6">
    <name type="scientific">Pseudodesulfovibrio aespoeensis (strain ATCC 700646 / DSM 10631 / Aspo-2)</name>
    <name type="common">Desulfovibrio aespoeensis</name>
    <dbReference type="NCBI Taxonomy" id="643562"/>
    <lineage>
        <taxon>Bacteria</taxon>
        <taxon>Pseudomonadati</taxon>
        <taxon>Thermodesulfobacteriota</taxon>
        <taxon>Desulfovibrionia</taxon>
        <taxon>Desulfovibrionales</taxon>
        <taxon>Desulfovibrionaceae</taxon>
    </lineage>
</organism>
<proteinExistence type="predicted"/>
<keyword evidence="6" id="KW-1185">Reference proteome</keyword>
<feature type="region of interest" description="Disordered" evidence="4">
    <location>
        <begin position="1"/>
        <end position="36"/>
    </location>
</feature>
<keyword evidence="2" id="KW-0964">Secreted</keyword>
<dbReference type="InterPro" id="IPR050557">
    <property type="entry name" value="RTX_toxin/Mannuronan_C5-epim"/>
</dbReference>
<dbReference type="AlphaFoldDB" id="E6VYM4"/>
<protein>
    <submittedName>
        <fullName evidence="5">FG-GAP repeat protein</fullName>
    </submittedName>
</protein>
<dbReference type="GO" id="GO:0005509">
    <property type="term" value="F:calcium ion binding"/>
    <property type="evidence" value="ECO:0007669"/>
    <property type="project" value="InterPro"/>
</dbReference>
<reference evidence="5 6" key="2">
    <citation type="journal article" date="2014" name="Genome Announc.">
        <title>Complete Genome Sequence of the Subsurface, Mesophilic Sulfate-Reducing Bacterium Desulfovibrio aespoeensis Aspo-2.</title>
        <authorList>
            <person name="Pedersen K."/>
            <person name="Bengtsson A."/>
            <person name="Edlund J."/>
            <person name="Rabe L."/>
            <person name="Hazen T."/>
            <person name="Chakraborty R."/>
            <person name="Goodwin L."/>
            <person name="Shapiro N."/>
        </authorList>
    </citation>
    <scope>NUCLEOTIDE SEQUENCE [LARGE SCALE GENOMIC DNA]</scope>
    <source>
        <strain evidence="6">ATCC 700646 / DSM 10631 / Aspo-2</strain>
    </source>
</reference>
<evidence type="ECO:0000256" key="3">
    <source>
        <dbReference type="ARBA" id="ARBA00022729"/>
    </source>
</evidence>
<feature type="compositionally biased region" description="Basic and acidic residues" evidence="4">
    <location>
        <begin position="1"/>
        <end position="11"/>
    </location>
</feature>
<dbReference type="Pfam" id="PF13517">
    <property type="entry name" value="FG-GAP_3"/>
    <property type="match status" value="1"/>
</dbReference>
<dbReference type="Proteomes" id="UP000002191">
    <property type="component" value="Chromosome"/>
</dbReference>
<dbReference type="SUPFAM" id="SSF51120">
    <property type="entry name" value="beta-Roll"/>
    <property type="match status" value="2"/>
</dbReference>
<dbReference type="SUPFAM" id="SSF69318">
    <property type="entry name" value="Integrin alpha N-terminal domain"/>
    <property type="match status" value="1"/>
</dbReference>
<dbReference type="GO" id="GO:0005576">
    <property type="term" value="C:extracellular region"/>
    <property type="evidence" value="ECO:0007669"/>
    <property type="project" value="UniProtKB-SubCell"/>
</dbReference>
<dbReference type="PRINTS" id="PR00313">
    <property type="entry name" value="CABNDNGRPT"/>
</dbReference>
<dbReference type="InterPro" id="IPR018511">
    <property type="entry name" value="Hemolysin-typ_Ca-bd_CS"/>
</dbReference>
<accession>E6VYM4</accession>
<dbReference type="InterPro" id="IPR011049">
    <property type="entry name" value="Serralysin-like_metalloprot_C"/>
</dbReference>
<dbReference type="PROSITE" id="PS00330">
    <property type="entry name" value="HEMOLYSIN_CALCIUM"/>
    <property type="match status" value="4"/>
</dbReference>
<dbReference type="PANTHER" id="PTHR38340">
    <property type="entry name" value="S-LAYER PROTEIN"/>
    <property type="match status" value="1"/>
</dbReference>